<feature type="region of interest" description="Disordered" evidence="1">
    <location>
        <begin position="280"/>
        <end position="342"/>
    </location>
</feature>
<evidence type="ECO:0000256" key="1">
    <source>
        <dbReference type="SAM" id="MobiDB-lite"/>
    </source>
</evidence>
<dbReference type="EMBL" id="HBFS01016379">
    <property type="protein sequence ID" value="CAD8917737.1"/>
    <property type="molecule type" value="Transcribed_RNA"/>
</dbReference>
<sequence length="342" mass="33036">MDGRDAGAAAAEAAAAAAASAQETADETDHAIFVAVDITKQCSACSSGAGPCKDPVTGACSVPGDDVQCRAGSYSCATVNAAAVSSISDDSVFVASLILSGMSLTDFDAAAQAKIVAGVAAAADVDESSVIIVSVVVVEASGTRRLAAGASGLVVQVGITLAADAETGAVAALASLSSADILSDAAIAAGAGLGGVGVVKAPTTTAEDAPAIGAQAAQPSARVFSPDAESVGSSSTILVAVVVGSLVVVGAGVALRRGRNGGGTTKISKIAPEDHIRASMHAPTPVHSTSSVSDEDSRGGDSDSGADSPKASSSRRASAVGPAATRRETSPKPKVAPLPAWE</sequence>
<protein>
    <submittedName>
        <fullName evidence="2">Uncharacterized protein</fullName>
    </submittedName>
</protein>
<proteinExistence type="predicted"/>
<dbReference type="AlphaFoldDB" id="A0A7S1GA36"/>
<feature type="compositionally biased region" description="Low complexity" evidence="1">
    <location>
        <begin position="303"/>
        <end position="324"/>
    </location>
</feature>
<gene>
    <name evidence="2" type="ORF">BSP0115_LOCUS10998</name>
</gene>
<organism evidence="2">
    <name type="scientific">Bicosoecida sp. CB-2014</name>
    <dbReference type="NCBI Taxonomy" id="1486930"/>
    <lineage>
        <taxon>Eukaryota</taxon>
        <taxon>Sar</taxon>
        <taxon>Stramenopiles</taxon>
        <taxon>Bigyra</taxon>
        <taxon>Opalozoa</taxon>
        <taxon>Bicosoecida</taxon>
    </lineage>
</organism>
<reference evidence="2" key="1">
    <citation type="submission" date="2021-01" db="EMBL/GenBank/DDBJ databases">
        <authorList>
            <person name="Corre E."/>
            <person name="Pelletier E."/>
            <person name="Niang G."/>
            <person name="Scheremetjew M."/>
            <person name="Finn R."/>
            <person name="Kale V."/>
            <person name="Holt S."/>
            <person name="Cochrane G."/>
            <person name="Meng A."/>
            <person name="Brown T."/>
            <person name="Cohen L."/>
        </authorList>
    </citation>
    <scope>NUCLEOTIDE SEQUENCE</scope>
    <source>
        <strain evidence="2">Ms1</strain>
    </source>
</reference>
<name>A0A7S1GA36_9STRA</name>
<evidence type="ECO:0000313" key="2">
    <source>
        <dbReference type="EMBL" id="CAD8917737.1"/>
    </source>
</evidence>
<accession>A0A7S1GA36</accession>